<dbReference type="EMBL" id="CCDI010000005">
    <property type="protein sequence ID" value="CDQ25422.1"/>
    <property type="molecule type" value="Genomic_DNA"/>
</dbReference>
<keyword evidence="3" id="KW-1185">Reference proteome</keyword>
<dbReference type="RefSeq" id="WP_167358835.1">
    <property type="nucleotide sequence ID" value="NZ_CCDH010000005.1"/>
</dbReference>
<gene>
    <name evidence="2" type="ORF">BN983_03755</name>
</gene>
<organism evidence="2 3">
    <name type="scientific">Halobacillus karajensis</name>
    <dbReference type="NCBI Taxonomy" id="195088"/>
    <lineage>
        <taxon>Bacteria</taxon>
        <taxon>Bacillati</taxon>
        <taxon>Bacillota</taxon>
        <taxon>Bacilli</taxon>
        <taxon>Bacillales</taxon>
        <taxon>Bacillaceae</taxon>
        <taxon>Halobacillus</taxon>
    </lineage>
</organism>
<comment type="caution">
    <text evidence="2">The sequence shown here is derived from an EMBL/GenBank/DDBJ whole genome shotgun (WGS) entry which is preliminary data.</text>
</comment>
<reference evidence="2 3" key="2">
    <citation type="submission" date="2014-05" db="EMBL/GenBank/DDBJ databases">
        <title>Draft genome sequence of Halobacillus karajensis HK-03.</title>
        <authorList>
            <person name="Khelaifia S."/>
            <person name="Croce O."/>
            <person name="Lagier J.C."/>
            <person name="Raoult D."/>
        </authorList>
    </citation>
    <scope>NUCLEOTIDE SEQUENCE [LARGE SCALE GENOMIC DNA]</scope>
    <source>
        <strain evidence="2 3">HD-03</strain>
    </source>
</reference>
<evidence type="ECO:0000256" key="1">
    <source>
        <dbReference type="SAM" id="MobiDB-lite"/>
    </source>
</evidence>
<evidence type="ECO:0000313" key="2">
    <source>
        <dbReference type="EMBL" id="CDQ25422.1"/>
    </source>
</evidence>
<proteinExistence type="predicted"/>
<evidence type="ECO:0000313" key="3">
    <source>
        <dbReference type="Proteomes" id="UP000028868"/>
    </source>
</evidence>
<reference evidence="3" key="1">
    <citation type="submission" date="2014-03" db="EMBL/GenBank/DDBJ databases">
        <authorList>
            <person name="Urmite Genomes U."/>
        </authorList>
    </citation>
    <scope>NUCLEOTIDE SEQUENCE [LARGE SCALE GENOMIC DNA]</scope>
    <source>
        <strain evidence="3">HD-03</strain>
    </source>
</reference>
<accession>A0A024PAG7</accession>
<name>A0A024PAG7_9BACI</name>
<feature type="region of interest" description="Disordered" evidence="1">
    <location>
        <begin position="19"/>
        <end position="51"/>
    </location>
</feature>
<dbReference type="Proteomes" id="UP000028868">
    <property type="component" value="Unassembled WGS sequence"/>
</dbReference>
<protein>
    <submittedName>
        <fullName evidence="2">Uncharacterized protein</fullName>
    </submittedName>
</protein>
<sequence>MTLLYSKARELFDQDYKNSPEAQVQPRAKGVKRTRSGKVLFSFRKPNNKRK</sequence>
<dbReference type="AlphaFoldDB" id="A0A024PAG7"/>